<dbReference type="EMBL" id="JAEHOD010000002">
    <property type="protein sequence ID" value="KAG2454095.1"/>
    <property type="molecule type" value="Genomic_DNA"/>
</dbReference>
<feature type="compositionally biased region" description="Gly residues" evidence="1">
    <location>
        <begin position="29"/>
        <end position="47"/>
    </location>
</feature>
<reference evidence="2" key="1">
    <citation type="journal article" date="2020" name="bioRxiv">
        <title>Comparative genomics of Chlamydomonas.</title>
        <authorList>
            <person name="Craig R.J."/>
            <person name="Hasan A.R."/>
            <person name="Ness R.W."/>
            <person name="Keightley P.D."/>
        </authorList>
    </citation>
    <scope>NUCLEOTIDE SEQUENCE</scope>
    <source>
        <strain evidence="2">CCAP 11/173</strain>
    </source>
</reference>
<protein>
    <recommendedName>
        <fullName evidence="4">Protein Abitram</fullName>
    </recommendedName>
</protein>
<gene>
    <name evidence="2" type="ORF">HYH02_001134</name>
</gene>
<dbReference type="PANTHER" id="PTHR13651:SF0">
    <property type="entry name" value="PROTEIN ABITRAM"/>
    <property type="match status" value="1"/>
</dbReference>
<comment type="caution">
    <text evidence="2">The sequence shown here is derived from an EMBL/GenBank/DDBJ whole genome shotgun (WGS) entry which is preliminary data.</text>
</comment>
<dbReference type="InterPro" id="IPR039169">
    <property type="entry name" value="Abitram"/>
</dbReference>
<feature type="compositionally biased region" description="Acidic residues" evidence="1">
    <location>
        <begin position="1"/>
        <end position="15"/>
    </location>
</feature>
<evidence type="ECO:0000313" key="3">
    <source>
        <dbReference type="Proteomes" id="UP000613740"/>
    </source>
</evidence>
<organism evidence="2 3">
    <name type="scientific">Chlamydomonas schloesseri</name>
    <dbReference type="NCBI Taxonomy" id="2026947"/>
    <lineage>
        <taxon>Eukaryota</taxon>
        <taxon>Viridiplantae</taxon>
        <taxon>Chlorophyta</taxon>
        <taxon>core chlorophytes</taxon>
        <taxon>Chlorophyceae</taxon>
        <taxon>CS clade</taxon>
        <taxon>Chlamydomonadales</taxon>
        <taxon>Chlamydomonadaceae</taxon>
        <taxon>Chlamydomonas</taxon>
    </lineage>
</organism>
<accession>A0A835WXE3</accession>
<dbReference type="GO" id="GO:0005634">
    <property type="term" value="C:nucleus"/>
    <property type="evidence" value="ECO:0007669"/>
    <property type="project" value="TreeGrafter"/>
</dbReference>
<keyword evidence="3" id="KW-1185">Reference proteome</keyword>
<dbReference type="PANTHER" id="PTHR13651">
    <property type="entry name" value="PROTEIN ABITRAM"/>
    <property type="match status" value="1"/>
</dbReference>
<dbReference type="Proteomes" id="UP000613740">
    <property type="component" value="Unassembled WGS sequence"/>
</dbReference>
<feature type="region of interest" description="Disordered" evidence="1">
    <location>
        <begin position="137"/>
        <end position="234"/>
    </location>
</feature>
<name>A0A835WXE3_9CHLO</name>
<sequence length="304" mass="30415">MTNMFDEDAQEEGDAGVDGSGNAASAEGGAEGGPDGAQGDGGDGDGNADGADAENGDAAGAEGAEEAEAQGPAAGTSADAARPAEGAGLPEGQDKPGTSGAAAGGGGTQLDGTSRTWRQRQAHVVEPFAKADIARINFDAGAVRNRAASKASGRKRHRGPPPLQGSALLARIERKPLPLPPPGPEAAAGKHAEEAGAGAEGGKDEEEEAAAGAGGKDAKDAKGSGTNAPKHPPSFPVWVVSGGQLLEVNERLAADPGLLLERPCREGYLALLYPTKEQAAGLRRRLLSEAQYLALRGLTAEDLL</sequence>
<proteinExistence type="predicted"/>
<feature type="region of interest" description="Disordered" evidence="1">
    <location>
        <begin position="1"/>
        <end position="119"/>
    </location>
</feature>
<dbReference type="AlphaFoldDB" id="A0A835WXE3"/>
<evidence type="ECO:0000313" key="2">
    <source>
        <dbReference type="EMBL" id="KAG2454095.1"/>
    </source>
</evidence>
<dbReference type="OrthoDB" id="48130at2759"/>
<evidence type="ECO:0008006" key="4">
    <source>
        <dbReference type="Google" id="ProtNLM"/>
    </source>
</evidence>
<evidence type="ECO:0000256" key="1">
    <source>
        <dbReference type="SAM" id="MobiDB-lite"/>
    </source>
</evidence>